<organism evidence="7 8">
    <name type="scientific">Winogradskyella vincentii</name>
    <dbReference type="NCBI Taxonomy" id="2877122"/>
    <lineage>
        <taxon>Bacteria</taxon>
        <taxon>Pseudomonadati</taxon>
        <taxon>Bacteroidota</taxon>
        <taxon>Flavobacteriia</taxon>
        <taxon>Flavobacteriales</taxon>
        <taxon>Flavobacteriaceae</taxon>
        <taxon>Winogradskyella</taxon>
    </lineage>
</organism>
<accession>A0ABS7XW02</accession>
<feature type="transmembrane region" description="Helical" evidence="6">
    <location>
        <begin position="176"/>
        <end position="200"/>
    </location>
</feature>
<dbReference type="InterPro" id="IPR031312">
    <property type="entry name" value="Na/sul_symport_CS"/>
</dbReference>
<dbReference type="PROSITE" id="PS01271">
    <property type="entry name" value="NA_SULFATE"/>
    <property type="match status" value="1"/>
</dbReference>
<evidence type="ECO:0000256" key="2">
    <source>
        <dbReference type="ARBA" id="ARBA00022448"/>
    </source>
</evidence>
<feature type="transmembrane region" description="Helical" evidence="6">
    <location>
        <begin position="374"/>
        <end position="390"/>
    </location>
</feature>
<feature type="transmembrane region" description="Helical" evidence="6">
    <location>
        <begin position="125"/>
        <end position="143"/>
    </location>
</feature>
<keyword evidence="2" id="KW-0813">Transport</keyword>
<proteinExistence type="predicted"/>
<feature type="transmembrane region" description="Helical" evidence="6">
    <location>
        <begin position="220"/>
        <end position="246"/>
    </location>
</feature>
<feature type="transmembrane region" description="Helical" evidence="6">
    <location>
        <begin position="12"/>
        <end position="30"/>
    </location>
</feature>
<keyword evidence="5 6" id="KW-0472">Membrane</keyword>
<evidence type="ECO:0000256" key="1">
    <source>
        <dbReference type="ARBA" id="ARBA00004141"/>
    </source>
</evidence>
<reference evidence="8" key="1">
    <citation type="submission" date="2023-07" db="EMBL/GenBank/DDBJ databases">
        <authorList>
            <person name="Yue Y."/>
        </authorList>
    </citation>
    <scope>NUCLEOTIDE SEQUENCE [LARGE SCALE GENOMIC DNA]</scope>
    <source>
        <strain evidence="8">2Y89</strain>
    </source>
</reference>
<keyword evidence="3 6" id="KW-0812">Transmembrane</keyword>
<dbReference type="EMBL" id="JAIUJS010000001">
    <property type="protein sequence ID" value="MCA0151825.1"/>
    <property type="molecule type" value="Genomic_DNA"/>
</dbReference>
<sequence>MTFNAMNSYTPSKRVGLLIGPILFLILTFSKLEIINSQADSVIAIAVWMVIWWITEAVSISVTSLLPLLLFPLLKIMPMGDVGANYGSPIVFLFFGGFVLALALEKVNLHKRIALTIISKTGTSPNRVILGFMIATGFMSMWISNTASTVVMLPIAMSVIKMLIDDEDGFTKKDRNFALSVMLGIAFSANAGGIATVIGTPPNSVLIGLLENEYNTEISFVNWMMLGLPFSMLLIGIIYVVLINLFPNKGLLFKATHGVIKNELQSLGKVTPRERQVLITFAIIVSLWIFRTLINSIFPQLKLNDTMISIFGALALFTIPFNLKRGEFILEWKDTSRLAWGILILFGGGLALAQGMSTTGIVDLVATSISNSDISILLTASFLIILMLFMTELMSNVALTAVLAPVVAGIAIGLDIPMLHLLIPVTIASSCAFMLPMATPPNAIVFASGYIKVKDMARVGFFLNVISVILLILMFKYFVPLFF</sequence>
<dbReference type="PANTHER" id="PTHR10283">
    <property type="entry name" value="SOLUTE CARRIER FAMILY 13 MEMBER"/>
    <property type="match status" value="1"/>
</dbReference>
<evidence type="ECO:0000256" key="6">
    <source>
        <dbReference type="SAM" id="Phobius"/>
    </source>
</evidence>
<evidence type="ECO:0000313" key="7">
    <source>
        <dbReference type="EMBL" id="MCA0151825.1"/>
    </source>
</evidence>
<dbReference type="NCBIfam" id="TIGR00785">
    <property type="entry name" value="dass"/>
    <property type="match status" value="1"/>
</dbReference>
<feature type="transmembrane region" description="Helical" evidence="6">
    <location>
        <begin position="86"/>
        <end position="104"/>
    </location>
</feature>
<feature type="transmembrane region" description="Helical" evidence="6">
    <location>
        <begin position="420"/>
        <end position="438"/>
    </location>
</feature>
<feature type="transmembrane region" description="Helical" evidence="6">
    <location>
        <begin position="306"/>
        <end position="323"/>
    </location>
</feature>
<name>A0ABS7XW02_9FLAO</name>
<evidence type="ECO:0000313" key="8">
    <source>
        <dbReference type="Proteomes" id="UP001198402"/>
    </source>
</evidence>
<dbReference type="RefSeq" id="WP_224476794.1">
    <property type="nucleotide sequence ID" value="NZ_JAIUJS010000001.1"/>
</dbReference>
<dbReference type="InterPro" id="IPR001898">
    <property type="entry name" value="SLC13A/DASS"/>
</dbReference>
<feature type="transmembrane region" description="Helical" evidence="6">
    <location>
        <begin position="42"/>
        <end position="66"/>
    </location>
</feature>
<feature type="transmembrane region" description="Helical" evidence="6">
    <location>
        <begin position="459"/>
        <end position="479"/>
    </location>
</feature>
<dbReference type="PANTHER" id="PTHR10283:SF82">
    <property type="entry name" value="SOLUTE CARRIER FAMILY 13 MEMBER 2"/>
    <property type="match status" value="1"/>
</dbReference>
<feature type="transmembrane region" description="Helical" evidence="6">
    <location>
        <begin position="335"/>
        <end position="354"/>
    </location>
</feature>
<protein>
    <submittedName>
        <fullName evidence="7">DASS family sodium-coupled anion symporter</fullName>
    </submittedName>
</protein>
<evidence type="ECO:0000256" key="4">
    <source>
        <dbReference type="ARBA" id="ARBA00022989"/>
    </source>
</evidence>
<feature type="transmembrane region" description="Helical" evidence="6">
    <location>
        <begin position="397"/>
        <end position="414"/>
    </location>
</feature>
<keyword evidence="8" id="KW-1185">Reference proteome</keyword>
<keyword evidence="4 6" id="KW-1133">Transmembrane helix</keyword>
<dbReference type="Pfam" id="PF00939">
    <property type="entry name" value="Na_sulph_symp"/>
    <property type="match status" value="1"/>
</dbReference>
<dbReference type="Proteomes" id="UP001198402">
    <property type="component" value="Unassembled WGS sequence"/>
</dbReference>
<dbReference type="CDD" id="cd01115">
    <property type="entry name" value="SLC13_permease"/>
    <property type="match status" value="1"/>
</dbReference>
<comment type="subcellular location">
    <subcellularLocation>
        <location evidence="1">Membrane</location>
        <topology evidence="1">Multi-pass membrane protein</topology>
    </subcellularLocation>
</comment>
<feature type="transmembrane region" description="Helical" evidence="6">
    <location>
        <begin position="149"/>
        <end position="164"/>
    </location>
</feature>
<feature type="transmembrane region" description="Helical" evidence="6">
    <location>
        <begin position="277"/>
        <end position="294"/>
    </location>
</feature>
<gene>
    <name evidence="7" type="ORF">LBV24_01265</name>
</gene>
<evidence type="ECO:0000256" key="3">
    <source>
        <dbReference type="ARBA" id="ARBA00022692"/>
    </source>
</evidence>
<evidence type="ECO:0000256" key="5">
    <source>
        <dbReference type="ARBA" id="ARBA00023136"/>
    </source>
</evidence>
<comment type="caution">
    <text evidence="7">The sequence shown here is derived from an EMBL/GenBank/DDBJ whole genome shotgun (WGS) entry which is preliminary data.</text>
</comment>